<feature type="region of interest" description="Disordered" evidence="1">
    <location>
        <begin position="56"/>
        <end position="80"/>
    </location>
</feature>
<dbReference type="InterPro" id="IPR006675">
    <property type="entry name" value="HDIG_dom"/>
</dbReference>
<proteinExistence type="predicted"/>
<dbReference type="PANTHER" id="PTHR43155">
    <property type="entry name" value="CYCLIC DI-GMP PHOSPHODIESTERASE PA4108-RELATED"/>
    <property type="match status" value="1"/>
</dbReference>
<evidence type="ECO:0000256" key="1">
    <source>
        <dbReference type="SAM" id="MobiDB-lite"/>
    </source>
</evidence>
<organism evidence="3 4">
    <name type="scientific">Candidatus Nitronereus thalassa</name>
    <dbReference type="NCBI Taxonomy" id="3020898"/>
    <lineage>
        <taxon>Bacteria</taxon>
        <taxon>Pseudomonadati</taxon>
        <taxon>Nitrospirota</taxon>
        <taxon>Nitrospiria</taxon>
        <taxon>Nitrospirales</taxon>
        <taxon>Nitrospiraceae</taxon>
        <taxon>Candidatus Nitronereus</taxon>
    </lineage>
</organism>
<dbReference type="InterPro" id="IPR003607">
    <property type="entry name" value="HD/PDEase_dom"/>
</dbReference>
<dbReference type="PROSITE" id="PS51832">
    <property type="entry name" value="HD_GYP"/>
    <property type="match status" value="1"/>
</dbReference>
<dbReference type="EMBL" id="JAQOUE010000001">
    <property type="protein sequence ID" value="MDT7041015.1"/>
    <property type="molecule type" value="Genomic_DNA"/>
</dbReference>
<dbReference type="RefSeq" id="WP_313831374.1">
    <property type="nucleotide sequence ID" value="NZ_JAQOUE010000001.1"/>
</dbReference>
<keyword evidence="4" id="KW-1185">Reference proteome</keyword>
<evidence type="ECO:0000313" key="3">
    <source>
        <dbReference type="EMBL" id="MDT7041015.1"/>
    </source>
</evidence>
<comment type="caution">
    <text evidence="3">The sequence shown here is derived from an EMBL/GenBank/DDBJ whole genome shotgun (WGS) entry which is preliminary data.</text>
</comment>
<dbReference type="PANTHER" id="PTHR43155:SF2">
    <property type="entry name" value="CYCLIC DI-GMP PHOSPHODIESTERASE PA4108"/>
    <property type="match status" value="1"/>
</dbReference>
<reference evidence="3 4" key="1">
    <citation type="journal article" date="2023" name="ISME J.">
        <title>Cultivation and genomic characterization of novel and ubiquitous marine nitrite-oxidizing bacteria from the Nitrospirales.</title>
        <authorList>
            <person name="Mueller A.J."/>
            <person name="Daebeler A."/>
            <person name="Herbold C.W."/>
            <person name="Kirkegaard R.H."/>
            <person name="Daims H."/>
        </authorList>
    </citation>
    <scope>NUCLEOTIDE SEQUENCE [LARGE SCALE GENOMIC DNA]</scope>
    <source>
        <strain evidence="3 4">EB</strain>
    </source>
</reference>
<dbReference type="Gene3D" id="1.10.3210.10">
    <property type="entry name" value="Hypothetical protein af1432"/>
    <property type="match status" value="1"/>
</dbReference>
<dbReference type="Pfam" id="PF11871">
    <property type="entry name" value="DUF3391"/>
    <property type="match status" value="1"/>
</dbReference>
<feature type="domain" description="HD-GYP" evidence="2">
    <location>
        <begin position="144"/>
        <end position="340"/>
    </location>
</feature>
<evidence type="ECO:0000259" key="2">
    <source>
        <dbReference type="PROSITE" id="PS51832"/>
    </source>
</evidence>
<evidence type="ECO:0000313" key="4">
    <source>
        <dbReference type="Proteomes" id="UP001250932"/>
    </source>
</evidence>
<dbReference type="NCBIfam" id="TIGR00277">
    <property type="entry name" value="HDIG"/>
    <property type="match status" value="1"/>
</dbReference>
<name>A0ABU3K3R5_9BACT</name>
<gene>
    <name evidence="3" type="ORF">PPG34_01555</name>
</gene>
<dbReference type="InterPro" id="IPR021812">
    <property type="entry name" value="DUF3391"/>
</dbReference>
<sequence length="414" mass="46336">MSIKKIPIDSVRLGMFIVGFDRSWLETPFLTHRFLIKKVSQLTKIRETGIRYVEIDTDQGLDDTQPQTDEIPESSDSDPAMQLEEELAKLPADSQGHPLSNEFHHARDFRKEMLGEVQDVLSQVRTSGVVDGEKAKEVAEDIIARTIGYEDALGALIRTREFSPDLYDHSLSVCTISVLLGRLLGYEKHLLHQLAMGALLHDIGLLQLPANVVRPRRLLSETELKLYHQHPVLGVEILKKSEGISEEVIEMIAIHHQSTFSNILDDGSPGEWNTAGGVLRVVDAYDELLTGQGLQKPMPVKDTLSELYQRGQRNELDLTLVSHLINQIGIYPIYSLVELNTGERGIITAITPGKLLYPVVLIIQDANRQPYDNPIPINFSTRLPEEPPLQITEVLDAEKEGVSVEEVLADWVAL</sequence>
<dbReference type="InterPro" id="IPR037522">
    <property type="entry name" value="HD_GYP_dom"/>
</dbReference>
<dbReference type="CDD" id="cd00077">
    <property type="entry name" value="HDc"/>
    <property type="match status" value="1"/>
</dbReference>
<dbReference type="Proteomes" id="UP001250932">
    <property type="component" value="Unassembled WGS sequence"/>
</dbReference>
<protein>
    <submittedName>
        <fullName evidence="3">DUF3391 domain-containing protein</fullName>
    </submittedName>
</protein>
<accession>A0ABU3K3R5</accession>
<dbReference type="SUPFAM" id="SSF109604">
    <property type="entry name" value="HD-domain/PDEase-like"/>
    <property type="match status" value="1"/>
</dbReference>
<dbReference type="Pfam" id="PF13487">
    <property type="entry name" value="HD_5"/>
    <property type="match status" value="1"/>
</dbReference>